<dbReference type="EMBL" id="QZCG01000004">
    <property type="protein sequence ID" value="RJE86639.1"/>
    <property type="molecule type" value="Genomic_DNA"/>
</dbReference>
<reference evidence="2" key="1">
    <citation type="submission" date="2018-09" db="EMBL/GenBank/DDBJ databases">
        <title>Acidovorax cavernicola nov. sp. isolated from Gruta de las Maravillas (Aracena, Spain).</title>
        <authorList>
            <person name="Jurado V."/>
            <person name="Gutierrez-Patricio S."/>
            <person name="Gonzalez-Pimentel J.L."/>
            <person name="Miller A.Z."/>
            <person name="Laiz L."/>
            <person name="Saiz-Jimenez C."/>
        </authorList>
    </citation>
    <scope>NUCLEOTIDE SEQUENCE [LARGE SCALE GENOMIC DNA]</scope>
    <source>
        <strain evidence="2">1011MAR3C25</strain>
    </source>
</reference>
<dbReference type="Proteomes" id="UP000284202">
    <property type="component" value="Unassembled WGS sequence"/>
</dbReference>
<comment type="caution">
    <text evidence="1">The sequence shown here is derived from an EMBL/GenBank/DDBJ whole genome shotgun (WGS) entry which is preliminary data.</text>
</comment>
<proteinExistence type="predicted"/>
<sequence>MDRDLDSFALYCLAAEIRPTEILRVLGLIERRLAEDSTNAETHLYKGALLARLGLEVQDPAQVQRFLETGIGIMRAMEPVTPMRSLAHLRMLYARGTTQVMLPVPPMTGQEMHEGIARILKHPGFGQLHGTRRAVVIGMQAHLLKQQGQDRMAARLWHAATRIEKRIRGFPDAPPQIIL</sequence>
<protein>
    <submittedName>
        <fullName evidence="1">Uncharacterized protein</fullName>
    </submittedName>
</protein>
<name>A0A418T0D5_9RHOB</name>
<dbReference type="OrthoDB" id="7768377at2"/>
<gene>
    <name evidence="1" type="ORF">D3P04_08005</name>
</gene>
<evidence type="ECO:0000313" key="1">
    <source>
        <dbReference type="EMBL" id="RJE86639.1"/>
    </source>
</evidence>
<dbReference type="RefSeq" id="WP_119747613.1">
    <property type="nucleotide sequence ID" value="NZ_QZCG01000004.1"/>
</dbReference>
<organism evidence="1 2">
    <name type="scientific">Paracoccus onubensis</name>
    <dbReference type="NCBI Taxonomy" id="1675788"/>
    <lineage>
        <taxon>Bacteria</taxon>
        <taxon>Pseudomonadati</taxon>
        <taxon>Pseudomonadota</taxon>
        <taxon>Alphaproteobacteria</taxon>
        <taxon>Rhodobacterales</taxon>
        <taxon>Paracoccaceae</taxon>
        <taxon>Paracoccus</taxon>
    </lineage>
</organism>
<evidence type="ECO:0000313" key="2">
    <source>
        <dbReference type="Proteomes" id="UP000284202"/>
    </source>
</evidence>
<keyword evidence="2" id="KW-1185">Reference proteome</keyword>
<dbReference type="AlphaFoldDB" id="A0A418T0D5"/>
<accession>A0A418T0D5</accession>